<dbReference type="STRING" id="1618647.UW30_C0008G0019"/>
<dbReference type="AlphaFoldDB" id="A0A0G1H3N6"/>
<accession>A0A0G1H3N6</accession>
<reference evidence="1 2" key="1">
    <citation type="journal article" date="2015" name="Nature">
        <title>rRNA introns, odd ribosomes, and small enigmatic genomes across a large radiation of phyla.</title>
        <authorList>
            <person name="Brown C.T."/>
            <person name="Hug L.A."/>
            <person name="Thomas B.C."/>
            <person name="Sharon I."/>
            <person name="Castelle C.J."/>
            <person name="Singh A."/>
            <person name="Wilkins M.J."/>
            <person name="Williams K.H."/>
            <person name="Banfield J.F."/>
        </authorList>
    </citation>
    <scope>NUCLEOTIDE SEQUENCE [LARGE SCALE GENOMIC DNA]</scope>
</reference>
<protein>
    <submittedName>
        <fullName evidence="1">Plasmid stabilization system</fullName>
    </submittedName>
</protein>
<comment type="caution">
    <text evidence="1">The sequence shown here is derived from an EMBL/GenBank/DDBJ whole genome shotgun (WGS) entry which is preliminary data.</text>
</comment>
<sequence>MNKDGQRSIYYSSRFKKSLRGIPKFVQKAFLEKEGKFLANPFGQALETHKLHGKYKEYWAFTVIGQYRIMFLFMKDGGVGFINIGNHDIYR</sequence>
<dbReference type="EMBL" id="LCHU01000008">
    <property type="protein sequence ID" value="KKT41400.1"/>
    <property type="molecule type" value="Genomic_DNA"/>
</dbReference>
<proteinExistence type="predicted"/>
<dbReference type="SUPFAM" id="SSF143011">
    <property type="entry name" value="RelE-like"/>
    <property type="match status" value="1"/>
</dbReference>
<evidence type="ECO:0000313" key="2">
    <source>
        <dbReference type="Proteomes" id="UP000034736"/>
    </source>
</evidence>
<name>A0A0G1H3N6_9BACT</name>
<dbReference type="InterPro" id="IPR035093">
    <property type="entry name" value="RelE/ParE_toxin_dom_sf"/>
</dbReference>
<organism evidence="1 2">
    <name type="scientific">Candidatus Giovannonibacteria bacterium GW2011_GWA2_44_13b</name>
    <dbReference type="NCBI Taxonomy" id="1618647"/>
    <lineage>
        <taxon>Bacteria</taxon>
        <taxon>Candidatus Giovannoniibacteriota</taxon>
    </lineage>
</organism>
<gene>
    <name evidence="1" type="ORF">UW30_C0008G0019</name>
</gene>
<dbReference type="Proteomes" id="UP000034736">
    <property type="component" value="Unassembled WGS sequence"/>
</dbReference>
<dbReference type="Gene3D" id="3.30.2310.20">
    <property type="entry name" value="RelE-like"/>
    <property type="match status" value="1"/>
</dbReference>
<evidence type="ECO:0000313" key="1">
    <source>
        <dbReference type="EMBL" id="KKT41400.1"/>
    </source>
</evidence>